<dbReference type="InterPro" id="IPR020846">
    <property type="entry name" value="MFS_dom"/>
</dbReference>
<comment type="subcellular location">
    <subcellularLocation>
        <location evidence="1">Cell membrane</location>
        <topology evidence="1">Multi-pass membrane protein</topology>
    </subcellularLocation>
</comment>
<dbReference type="GO" id="GO:0022857">
    <property type="term" value="F:transmembrane transporter activity"/>
    <property type="evidence" value="ECO:0007669"/>
    <property type="project" value="InterPro"/>
</dbReference>
<evidence type="ECO:0000256" key="4">
    <source>
        <dbReference type="ARBA" id="ARBA00022692"/>
    </source>
</evidence>
<evidence type="ECO:0000313" key="9">
    <source>
        <dbReference type="EMBL" id="GGI13463.1"/>
    </source>
</evidence>
<comment type="caution">
    <text evidence="9">The sequence shown here is derived from an EMBL/GenBank/DDBJ whole genome shotgun (WGS) entry which is preliminary data.</text>
</comment>
<feature type="transmembrane region" description="Helical" evidence="7">
    <location>
        <begin position="308"/>
        <end position="327"/>
    </location>
</feature>
<feature type="transmembrane region" description="Helical" evidence="7">
    <location>
        <begin position="136"/>
        <end position="158"/>
    </location>
</feature>
<dbReference type="PROSITE" id="PS50850">
    <property type="entry name" value="MFS"/>
    <property type="match status" value="1"/>
</dbReference>
<feature type="transmembrane region" description="Helical" evidence="7">
    <location>
        <begin position="371"/>
        <end position="390"/>
    </location>
</feature>
<feature type="transmembrane region" description="Helical" evidence="7">
    <location>
        <begin position="40"/>
        <end position="60"/>
    </location>
</feature>
<evidence type="ECO:0000256" key="6">
    <source>
        <dbReference type="ARBA" id="ARBA00023136"/>
    </source>
</evidence>
<keyword evidence="3" id="KW-1003">Cell membrane</keyword>
<keyword evidence="6 7" id="KW-0472">Membrane</keyword>
<evidence type="ECO:0000256" key="5">
    <source>
        <dbReference type="ARBA" id="ARBA00022989"/>
    </source>
</evidence>
<keyword evidence="5 7" id="KW-1133">Transmembrane helix</keyword>
<protein>
    <submittedName>
        <fullName evidence="9">MFS transporter</fullName>
    </submittedName>
</protein>
<keyword evidence="10" id="KW-1185">Reference proteome</keyword>
<proteinExistence type="predicted"/>
<dbReference type="OrthoDB" id="2381825at2"/>
<organism evidence="9 10">
    <name type="scientific">Gottfriedia solisilvae</name>
    <dbReference type="NCBI Taxonomy" id="1516104"/>
    <lineage>
        <taxon>Bacteria</taxon>
        <taxon>Bacillati</taxon>
        <taxon>Bacillota</taxon>
        <taxon>Bacilli</taxon>
        <taxon>Bacillales</taxon>
        <taxon>Bacillaceae</taxon>
        <taxon>Gottfriedia</taxon>
    </lineage>
</organism>
<dbReference type="InterPro" id="IPR011701">
    <property type="entry name" value="MFS"/>
</dbReference>
<sequence length="409" mass="45982">MWRNRNVWIVLIGEFGAGIGLWVGIIGNLDFMQQHVPSDFFKSLILFFGLLAGVIVGPLAGRLIDQHSKKKILLISGLGRTLSTIIMFIAIHYENIIFMVLFLVCLQISAAFYFPALQAVIPLIVKEDQLLSLNGIHMNISTIARIAGTSIGGILVVATSLTNVYGISMLAYAFLFIMTFFLRFEEQSKVQVSSDVKVNNPKQKEGFTEIFRLIRSTQGVLNLIILNIIPLLFIGGFNLMVIEISDLQHNDSIKGLIYTFEGISFMLGAFIIKRLTKKFSNTGLLYFFTTMVAIAHLTLFFANIHWMPIVSFSLFGLAVGCFFPVSSTLFQTSIDKTYHGRLFSFRSMYERVMFQVVLLSTGLFLDTIGLRYMVLIFGAVSLMIISKLYVNEKKYKQAESLKDTQNISV</sequence>
<evidence type="ECO:0000256" key="3">
    <source>
        <dbReference type="ARBA" id="ARBA00022475"/>
    </source>
</evidence>
<dbReference type="Proteomes" id="UP000626244">
    <property type="component" value="Unassembled WGS sequence"/>
</dbReference>
<dbReference type="RefSeq" id="WP_087998191.1">
    <property type="nucleotide sequence ID" value="NZ_BMHB01000001.1"/>
</dbReference>
<feature type="transmembrane region" description="Helical" evidence="7">
    <location>
        <begin position="72"/>
        <end position="91"/>
    </location>
</feature>
<feature type="transmembrane region" description="Helical" evidence="7">
    <location>
        <begin position="97"/>
        <end position="124"/>
    </location>
</feature>
<feature type="transmembrane region" description="Helical" evidence="7">
    <location>
        <begin position="253"/>
        <end position="272"/>
    </location>
</feature>
<evidence type="ECO:0000256" key="7">
    <source>
        <dbReference type="SAM" id="Phobius"/>
    </source>
</evidence>
<dbReference type="Gene3D" id="1.20.1250.20">
    <property type="entry name" value="MFS general substrate transporter like domains"/>
    <property type="match status" value="1"/>
</dbReference>
<name>A0A8J3AHK5_9BACI</name>
<evidence type="ECO:0000256" key="2">
    <source>
        <dbReference type="ARBA" id="ARBA00022448"/>
    </source>
</evidence>
<accession>A0A8J3AHK5</accession>
<feature type="domain" description="Major facilitator superfamily (MFS) profile" evidence="8">
    <location>
        <begin position="6"/>
        <end position="396"/>
    </location>
</feature>
<feature type="transmembrane region" description="Helical" evidence="7">
    <location>
        <begin position="348"/>
        <end position="365"/>
    </location>
</feature>
<dbReference type="PANTHER" id="PTHR43266">
    <property type="entry name" value="MACROLIDE-EFFLUX PROTEIN"/>
    <property type="match status" value="1"/>
</dbReference>
<dbReference type="EMBL" id="BMHB01000001">
    <property type="protein sequence ID" value="GGI13463.1"/>
    <property type="molecule type" value="Genomic_DNA"/>
</dbReference>
<dbReference type="GO" id="GO:0005886">
    <property type="term" value="C:plasma membrane"/>
    <property type="evidence" value="ECO:0007669"/>
    <property type="project" value="UniProtKB-SubCell"/>
</dbReference>
<dbReference type="SUPFAM" id="SSF103473">
    <property type="entry name" value="MFS general substrate transporter"/>
    <property type="match status" value="1"/>
</dbReference>
<dbReference type="PANTHER" id="PTHR43266:SF7">
    <property type="entry name" value="TRANSPORTER, PUTATIVE-RELATED"/>
    <property type="match status" value="1"/>
</dbReference>
<evidence type="ECO:0000259" key="8">
    <source>
        <dbReference type="PROSITE" id="PS50850"/>
    </source>
</evidence>
<keyword evidence="4 7" id="KW-0812">Transmembrane</keyword>
<evidence type="ECO:0000313" key="10">
    <source>
        <dbReference type="Proteomes" id="UP000626244"/>
    </source>
</evidence>
<dbReference type="CDD" id="cd06173">
    <property type="entry name" value="MFS_MefA_like"/>
    <property type="match status" value="1"/>
</dbReference>
<dbReference type="Pfam" id="PF07690">
    <property type="entry name" value="MFS_1"/>
    <property type="match status" value="1"/>
</dbReference>
<feature type="transmembrane region" description="Helical" evidence="7">
    <location>
        <begin position="7"/>
        <end position="28"/>
    </location>
</feature>
<dbReference type="AlphaFoldDB" id="A0A8J3AHK5"/>
<evidence type="ECO:0000256" key="1">
    <source>
        <dbReference type="ARBA" id="ARBA00004651"/>
    </source>
</evidence>
<dbReference type="InterPro" id="IPR036259">
    <property type="entry name" value="MFS_trans_sf"/>
</dbReference>
<gene>
    <name evidence="9" type="ORF">GCM10007380_18040</name>
</gene>
<feature type="transmembrane region" description="Helical" evidence="7">
    <location>
        <begin position="164"/>
        <end position="184"/>
    </location>
</feature>
<reference evidence="10" key="1">
    <citation type="journal article" date="2019" name="Int. J. Syst. Evol. Microbiol.">
        <title>The Global Catalogue of Microorganisms (GCM) 10K type strain sequencing project: providing services to taxonomists for standard genome sequencing and annotation.</title>
        <authorList>
            <consortium name="The Broad Institute Genomics Platform"/>
            <consortium name="The Broad Institute Genome Sequencing Center for Infectious Disease"/>
            <person name="Wu L."/>
            <person name="Ma J."/>
        </authorList>
    </citation>
    <scope>NUCLEOTIDE SEQUENCE [LARGE SCALE GENOMIC DNA]</scope>
    <source>
        <strain evidence="10">CGMCC 1.14993</strain>
    </source>
</reference>
<feature type="transmembrane region" description="Helical" evidence="7">
    <location>
        <begin position="284"/>
        <end position="302"/>
    </location>
</feature>
<feature type="transmembrane region" description="Helical" evidence="7">
    <location>
        <begin position="220"/>
        <end position="241"/>
    </location>
</feature>
<keyword evidence="2" id="KW-0813">Transport</keyword>